<name>A0A977L014_9CYAN</name>
<protein>
    <submittedName>
        <fullName evidence="1">Type II toxin-antitoxin system HicB family antitoxin</fullName>
    </submittedName>
</protein>
<reference evidence="1" key="1">
    <citation type="submission" date="2021-04" db="EMBL/GenBank/DDBJ databases">
        <title>Genome sequence of Woronichinia naegeliana from Washington state freshwater lake bloom.</title>
        <authorList>
            <person name="Dreher T.W."/>
        </authorList>
    </citation>
    <scope>NUCLEOTIDE SEQUENCE</scope>
    <source>
        <strain evidence="1">WA131</strain>
    </source>
</reference>
<dbReference type="Gene3D" id="3.30.160.250">
    <property type="match status" value="1"/>
</dbReference>
<organism evidence="1">
    <name type="scientific">Woronichinia naegeliana WA131</name>
    <dbReference type="NCBI Taxonomy" id="2824559"/>
    <lineage>
        <taxon>Bacteria</taxon>
        <taxon>Bacillati</taxon>
        <taxon>Cyanobacteriota</taxon>
        <taxon>Cyanophyceae</taxon>
        <taxon>Synechococcales</taxon>
        <taxon>Coelosphaeriaceae</taxon>
        <taxon>Woronichinia</taxon>
    </lineage>
</organism>
<proteinExistence type="predicted"/>
<gene>
    <name evidence="1" type="ORF">KA717_10185</name>
</gene>
<dbReference type="EMBL" id="CP073041">
    <property type="protein sequence ID" value="UXE63003.1"/>
    <property type="molecule type" value="Genomic_DNA"/>
</dbReference>
<dbReference type="Proteomes" id="UP001065613">
    <property type="component" value="Chromosome"/>
</dbReference>
<dbReference type="KEGG" id="wna:KA717_10185"/>
<sequence length="59" mass="6757">MKFNVTIDRDEDGVWIVKYPSIHGRVSQGETKDQALANIQDVIIACLHVRRDLNLPNRP</sequence>
<dbReference type="InterPro" id="IPR051404">
    <property type="entry name" value="TA_system_antitoxin"/>
</dbReference>
<dbReference type="PANTHER" id="PTHR34504:SF4">
    <property type="entry name" value="ANTITOXIN HICB"/>
    <property type="match status" value="1"/>
</dbReference>
<dbReference type="AlphaFoldDB" id="A0A977L014"/>
<dbReference type="InterPro" id="IPR035069">
    <property type="entry name" value="TTHA1013/TTHA0281-like"/>
</dbReference>
<accession>A0A977L014</accession>
<dbReference type="PANTHER" id="PTHR34504">
    <property type="entry name" value="ANTITOXIN HICB"/>
    <property type="match status" value="1"/>
</dbReference>
<dbReference type="SUPFAM" id="SSF143100">
    <property type="entry name" value="TTHA1013/TTHA0281-like"/>
    <property type="match status" value="1"/>
</dbReference>
<evidence type="ECO:0000313" key="1">
    <source>
        <dbReference type="EMBL" id="UXE63003.1"/>
    </source>
</evidence>